<comment type="caution">
    <text evidence="2">The sequence shown here is derived from an EMBL/GenBank/DDBJ whole genome shotgun (WGS) entry which is preliminary data.</text>
</comment>
<evidence type="ECO:0000259" key="1">
    <source>
        <dbReference type="Pfam" id="PF01425"/>
    </source>
</evidence>
<evidence type="ECO:0000313" key="2">
    <source>
        <dbReference type="EMBL" id="PRW20653.1"/>
    </source>
</evidence>
<evidence type="ECO:0000313" key="3">
    <source>
        <dbReference type="Proteomes" id="UP000239899"/>
    </source>
</evidence>
<name>A0A2P6TDE1_CHLSO</name>
<dbReference type="InterPro" id="IPR036928">
    <property type="entry name" value="AS_sf"/>
</dbReference>
<dbReference type="AlphaFoldDB" id="A0A2P6TDE1"/>
<gene>
    <name evidence="2" type="ORF">C2E21_8850</name>
</gene>
<keyword evidence="2" id="KW-0378">Hydrolase</keyword>
<dbReference type="PANTHER" id="PTHR11895">
    <property type="entry name" value="TRANSAMIDASE"/>
    <property type="match status" value="1"/>
</dbReference>
<dbReference type="Gene3D" id="3.90.1300.10">
    <property type="entry name" value="Amidase signature (AS) domain"/>
    <property type="match status" value="1"/>
</dbReference>
<dbReference type="Pfam" id="PF01425">
    <property type="entry name" value="Amidase"/>
    <property type="match status" value="1"/>
</dbReference>
<dbReference type="InterPro" id="IPR023631">
    <property type="entry name" value="Amidase_dom"/>
</dbReference>
<dbReference type="STRING" id="3076.A0A2P6TDE1"/>
<dbReference type="OrthoDB" id="245563at2759"/>
<keyword evidence="3" id="KW-1185">Reference proteome</keyword>
<dbReference type="SUPFAM" id="SSF75304">
    <property type="entry name" value="Amidase signature (AS) enzymes"/>
    <property type="match status" value="1"/>
</dbReference>
<dbReference type="Proteomes" id="UP000239899">
    <property type="component" value="Unassembled WGS sequence"/>
</dbReference>
<reference evidence="2 3" key="1">
    <citation type="journal article" date="2018" name="Plant J.">
        <title>Genome sequences of Chlorella sorokiniana UTEX 1602 and Micractinium conductrix SAG 241.80: implications to maltose excretion by a green alga.</title>
        <authorList>
            <person name="Arriola M.B."/>
            <person name="Velmurugan N."/>
            <person name="Zhang Y."/>
            <person name="Plunkett M.H."/>
            <person name="Hondzo H."/>
            <person name="Barney B.M."/>
        </authorList>
    </citation>
    <scope>NUCLEOTIDE SEQUENCE [LARGE SCALE GENOMIC DNA]</scope>
    <source>
        <strain evidence="3">UTEX 1602</strain>
    </source>
</reference>
<dbReference type="InterPro" id="IPR000120">
    <property type="entry name" value="Amidase"/>
</dbReference>
<feature type="domain" description="Amidase" evidence="1">
    <location>
        <begin position="48"/>
        <end position="508"/>
    </location>
</feature>
<accession>A0A2P6TDE1</accession>
<dbReference type="Gene3D" id="1.20.58.1700">
    <property type="match status" value="1"/>
</dbReference>
<organism evidence="2 3">
    <name type="scientific">Chlorella sorokiniana</name>
    <name type="common">Freshwater green alga</name>
    <dbReference type="NCBI Taxonomy" id="3076"/>
    <lineage>
        <taxon>Eukaryota</taxon>
        <taxon>Viridiplantae</taxon>
        <taxon>Chlorophyta</taxon>
        <taxon>core chlorophytes</taxon>
        <taxon>Trebouxiophyceae</taxon>
        <taxon>Chlorellales</taxon>
        <taxon>Chlorellaceae</taxon>
        <taxon>Chlorella clade</taxon>
        <taxon>Chlorella</taxon>
    </lineage>
</organism>
<sequence>MPLTTEDLALPALRTRYAAGGTPTALCRELLPALAAAHGVFISRPCDEEVLERCRFLEAQPPEQHGALWGVPFAVKDNIDVAGHPTTAACPDFEYVPSQHARAVQPLLDAGGIFVGKTNLDQFACGLVGTRTPYGVPANAFDDRFTPGGSSCGSAVAVAEGLCTFALGTDTAGSGRVPAGNNGIVGIKPSVGRFSTTGVVPACYLLDCVSVFALSVEDGAEVARLMENSDIADPTFRQPNLASLQKRYSSGAAFRFALPGPEFLDSSFQGPGGEPVRREMAAAMAQAVERLVALGGQQVLDFDFAPFAETAVLLYGAAFVAERYAGIRQFLEACPGTKPPQLPALASLHGDERLLKVIRRIISQTERFNAPDVFQGLQELSVLKAKMRAELAKVDVLVVPTSAYNYTVQEIQAEESDPAYEAVCFTKNANLGRWTNFVNLGDMCGVSVFSGLLRPPTSAVVANGVNGSHDAAAEAEQQRRQMHLAATGNPAPVLPFGITLLAPAWTDEFVAGLAAAYQQTTGLKAGPAGHGVTPYRTAAPAK</sequence>
<dbReference type="GO" id="GO:0016787">
    <property type="term" value="F:hydrolase activity"/>
    <property type="evidence" value="ECO:0007669"/>
    <property type="project" value="UniProtKB-KW"/>
</dbReference>
<dbReference type="EMBL" id="LHPG02000022">
    <property type="protein sequence ID" value="PRW20653.1"/>
    <property type="molecule type" value="Genomic_DNA"/>
</dbReference>
<protein>
    <submittedName>
        <fullName evidence="2">Allophanate hydrolase</fullName>
    </submittedName>
</protein>
<proteinExistence type="predicted"/>
<dbReference type="PANTHER" id="PTHR11895:SF169">
    <property type="entry name" value="GLUTAMYL-TRNA(GLN) AMIDOTRANSFERASE"/>
    <property type="match status" value="1"/>
</dbReference>